<evidence type="ECO:0000313" key="2">
    <source>
        <dbReference type="EMBL" id="BBY08168.1"/>
    </source>
</evidence>
<accession>A0A7I7PHQ2</accession>
<reference evidence="2 3" key="1">
    <citation type="journal article" date="2019" name="Emerg. Microbes Infect.">
        <title>Comprehensive subspecies identification of 175 nontuberculous mycobacteria species based on 7547 genomic profiles.</title>
        <authorList>
            <person name="Matsumoto Y."/>
            <person name="Kinjo T."/>
            <person name="Motooka D."/>
            <person name="Nabeya D."/>
            <person name="Jung N."/>
            <person name="Uechi K."/>
            <person name="Horii T."/>
            <person name="Iida T."/>
            <person name="Fujita J."/>
            <person name="Nakamura S."/>
        </authorList>
    </citation>
    <scope>NUCLEOTIDE SEQUENCE [LARGE SCALE GENOMIC DNA]</scope>
    <source>
        <strain evidence="2 3">JCM 16367</strain>
    </source>
</reference>
<dbReference type="EMBL" id="AP022583">
    <property type="protein sequence ID" value="BBY08168.1"/>
    <property type="molecule type" value="Genomic_DNA"/>
</dbReference>
<feature type="compositionally biased region" description="Basic and acidic residues" evidence="1">
    <location>
        <begin position="1"/>
        <end position="11"/>
    </location>
</feature>
<gene>
    <name evidence="2" type="ORF">MNVI_34860</name>
</gene>
<dbReference type="KEGG" id="mnv:MNVI_34860"/>
<evidence type="ECO:0000256" key="1">
    <source>
        <dbReference type="SAM" id="MobiDB-lite"/>
    </source>
</evidence>
<protein>
    <submittedName>
        <fullName evidence="2">Uncharacterized protein</fullName>
    </submittedName>
</protein>
<dbReference type="Proteomes" id="UP000466894">
    <property type="component" value="Chromosome"/>
</dbReference>
<dbReference type="AlphaFoldDB" id="A0A7I7PHQ2"/>
<sequence>MSPPEREKRPPTEALSPDYTSKAHCTSVARQLRRRRAASWRLVPLDCGCRDPWPCRCTQPPLTDCQLDGWRDAAQHVLDEGYMPLVPLEVRRALWRREGTDRRLAELLHRGCGGAVA</sequence>
<feature type="region of interest" description="Disordered" evidence="1">
    <location>
        <begin position="1"/>
        <end position="20"/>
    </location>
</feature>
<evidence type="ECO:0000313" key="3">
    <source>
        <dbReference type="Proteomes" id="UP000466894"/>
    </source>
</evidence>
<organism evidence="2 3">
    <name type="scientific">Mycobacterium noviomagense</name>
    <dbReference type="NCBI Taxonomy" id="459858"/>
    <lineage>
        <taxon>Bacteria</taxon>
        <taxon>Bacillati</taxon>
        <taxon>Actinomycetota</taxon>
        <taxon>Actinomycetes</taxon>
        <taxon>Mycobacteriales</taxon>
        <taxon>Mycobacteriaceae</taxon>
        <taxon>Mycobacterium</taxon>
    </lineage>
</organism>
<name>A0A7I7PHQ2_9MYCO</name>
<proteinExistence type="predicted"/>